<keyword evidence="2" id="KW-0049">Antioxidant</keyword>
<comment type="subunit">
    <text evidence="9">Homodimer. Forms both dimers and octamers; a tightly-associated dimer and a ring-like octamer.</text>
</comment>
<organism evidence="16 17">
    <name type="scientific">Actinomarinicola tropica</name>
    <dbReference type="NCBI Taxonomy" id="2789776"/>
    <lineage>
        <taxon>Bacteria</taxon>
        <taxon>Bacillati</taxon>
        <taxon>Actinomycetota</taxon>
        <taxon>Acidimicrobiia</taxon>
        <taxon>Acidimicrobiales</taxon>
        <taxon>Iamiaceae</taxon>
        <taxon>Actinomarinicola</taxon>
    </lineage>
</organism>
<dbReference type="SUPFAM" id="SSF52833">
    <property type="entry name" value="Thioredoxin-like"/>
    <property type="match status" value="1"/>
</dbReference>
<dbReference type="PANTHER" id="PTHR43110:SF1">
    <property type="entry name" value="THIOL PEROXIDASE"/>
    <property type="match status" value="1"/>
</dbReference>
<dbReference type="RefSeq" id="WP_153759039.1">
    <property type="nucleotide sequence ID" value="NZ_CP045851.1"/>
</dbReference>
<feature type="domain" description="Thioredoxin" evidence="15">
    <location>
        <begin position="3"/>
        <end position="154"/>
    </location>
</feature>
<evidence type="ECO:0000313" key="16">
    <source>
        <dbReference type="EMBL" id="QGG94931.1"/>
    </source>
</evidence>
<comment type="similarity">
    <text evidence="8">Belongs to the peroxiredoxin family. AhpE subfamily.</text>
</comment>
<evidence type="ECO:0000256" key="7">
    <source>
        <dbReference type="ARBA" id="ARBA00056930"/>
    </source>
</evidence>
<keyword evidence="17" id="KW-1185">Reference proteome</keyword>
<dbReference type="AlphaFoldDB" id="A0A5Q2RK37"/>
<comment type="catalytic activity">
    <reaction evidence="6">
        <text>[mycoredoxin]-L-dithiol + a hydroperoxide = [mycoredoxin]-L-disulfide + an alcohol + H2O</text>
        <dbReference type="Rhea" id="RHEA:62640"/>
        <dbReference type="Rhea" id="RHEA-COMP:16137"/>
        <dbReference type="Rhea" id="RHEA-COMP:16138"/>
        <dbReference type="ChEBI" id="CHEBI:15377"/>
        <dbReference type="ChEBI" id="CHEBI:29950"/>
        <dbReference type="ChEBI" id="CHEBI:30879"/>
        <dbReference type="ChEBI" id="CHEBI:35924"/>
        <dbReference type="ChEBI" id="CHEBI:50058"/>
        <dbReference type="EC" id="1.11.1.29"/>
    </reaction>
</comment>
<dbReference type="EC" id="1.11.1.29" evidence="10"/>
<dbReference type="PROSITE" id="PS51352">
    <property type="entry name" value="THIOREDOXIN_2"/>
    <property type="match status" value="1"/>
</dbReference>
<dbReference type="InterPro" id="IPR036249">
    <property type="entry name" value="Thioredoxin-like_sf"/>
</dbReference>
<feature type="active site" description="Cysteine sulfenic acid (-SOH) intermediate; for peroxidase activity" evidence="14">
    <location>
        <position position="46"/>
    </location>
</feature>
<keyword evidence="3" id="KW-0560">Oxidoreductase</keyword>
<gene>
    <name evidence="16" type="ORF">GH723_07305</name>
</gene>
<reference evidence="16 17" key="1">
    <citation type="submission" date="2019-11" db="EMBL/GenBank/DDBJ databases">
        <authorList>
            <person name="He Y."/>
        </authorList>
    </citation>
    <scope>NUCLEOTIDE SEQUENCE [LARGE SCALE GENOMIC DNA]</scope>
    <source>
        <strain evidence="16 17">SCSIO 58843</strain>
    </source>
</reference>
<evidence type="ECO:0000256" key="12">
    <source>
        <dbReference type="ARBA" id="ARBA00082991"/>
    </source>
</evidence>
<evidence type="ECO:0000256" key="1">
    <source>
        <dbReference type="ARBA" id="ARBA00022559"/>
    </source>
</evidence>
<dbReference type="FunFam" id="3.40.30.10:FF:000118">
    <property type="entry name" value="Peroxiredoxin AhpE"/>
    <property type="match status" value="1"/>
</dbReference>
<dbReference type="PANTHER" id="PTHR43110">
    <property type="entry name" value="THIOL PEROXIDASE"/>
    <property type="match status" value="1"/>
</dbReference>
<sequence length="154" mass="16502">MTVETGQDAPDFELKDHAGDAVTLSSFRGRSAVALVFFPFAFTGVCEGELCHLRDDHADFDAAGVQVLAISCDPRPALGRWAEEIGVPYPLLSDFWPHGEVARAYGVFNEALGCANRVTILVDADGLVVDRFESAGLGEPRDAARYRAAFAALG</sequence>
<dbReference type="Proteomes" id="UP000334019">
    <property type="component" value="Chromosome"/>
</dbReference>
<evidence type="ECO:0000313" key="17">
    <source>
        <dbReference type="Proteomes" id="UP000334019"/>
    </source>
</evidence>
<proteinExistence type="inferred from homology"/>
<evidence type="ECO:0000256" key="14">
    <source>
        <dbReference type="PIRSR" id="PIRSR000239-1"/>
    </source>
</evidence>
<evidence type="ECO:0000256" key="13">
    <source>
        <dbReference type="ARBA" id="ARBA00083736"/>
    </source>
</evidence>
<evidence type="ECO:0000256" key="5">
    <source>
        <dbReference type="ARBA" id="ARBA00032824"/>
    </source>
</evidence>
<dbReference type="PIRSF" id="PIRSF000239">
    <property type="entry name" value="AHPC"/>
    <property type="match status" value="1"/>
</dbReference>
<keyword evidence="4" id="KW-0676">Redox-active center</keyword>
<dbReference type="GO" id="GO:0004601">
    <property type="term" value="F:peroxidase activity"/>
    <property type="evidence" value="ECO:0007669"/>
    <property type="project" value="UniProtKB-KW"/>
</dbReference>
<keyword evidence="1" id="KW-0575">Peroxidase</keyword>
<evidence type="ECO:0000256" key="6">
    <source>
        <dbReference type="ARBA" id="ARBA00052774"/>
    </source>
</evidence>
<dbReference type="InterPro" id="IPR050455">
    <property type="entry name" value="Tpx_Peroxidase_subfamily"/>
</dbReference>
<dbReference type="KEGG" id="atq:GH723_07305"/>
<dbReference type="Pfam" id="PF00578">
    <property type="entry name" value="AhpC-TSA"/>
    <property type="match status" value="1"/>
</dbReference>
<evidence type="ECO:0000256" key="4">
    <source>
        <dbReference type="ARBA" id="ARBA00023284"/>
    </source>
</evidence>
<name>A0A5Q2RK37_9ACTN</name>
<dbReference type="InterPro" id="IPR024706">
    <property type="entry name" value="Peroxiredoxin_AhpC-typ"/>
</dbReference>
<evidence type="ECO:0000256" key="3">
    <source>
        <dbReference type="ARBA" id="ARBA00023002"/>
    </source>
</evidence>
<accession>A0A5Q2RK37</accession>
<protein>
    <recommendedName>
        <fullName evidence="11">Alkyl hydroperoxide reductase E</fullName>
        <ecNumber evidence="10">1.11.1.29</ecNumber>
    </recommendedName>
    <alternativeName>
        <fullName evidence="12">Mycoredoxin-dependent peroxiredoxin</fullName>
    </alternativeName>
    <alternativeName>
        <fullName evidence="13">Peroxiredoxin AhpE</fullName>
    </alternativeName>
    <alternativeName>
        <fullName evidence="5">Thioredoxin peroxidase</fullName>
    </alternativeName>
</protein>
<evidence type="ECO:0000256" key="9">
    <source>
        <dbReference type="ARBA" id="ARBA00065226"/>
    </source>
</evidence>
<dbReference type="InterPro" id="IPR000866">
    <property type="entry name" value="AhpC/TSA"/>
</dbReference>
<dbReference type="Gene3D" id="3.40.30.10">
    <property type="entry name" value="Glutaredoxin"/>
    <property type="match status" value="1"/>
</dbReference>
<evidence type="ECO:0000256" key="2">
    <source>
        <dbReference type="ARBA" id="ARBA00022862"/>
    </source>
</evidence>
<dbReference type="CDD" id="cd03018">
    <property type="entry name" value="PRX_AhpE_like"/>
    <property type="match status" value="1"/>
</dbReference>
<evidence type="ECO:0000256" key="10">
    <source>
        <dbReference type="ARBA" id="ARBA00067009"/>
    </source>
</evidence>
<evidence type="ECO:0000256" key="11">
    <source>
        <dbReference type="ARBA" id="ARBA00068979"/>
    </source>
</evidence>
<comment type="function">
    <text evidence="7">Thiol-specific peroxidase that catalyzes the reduction of hydrogen peroxide and organic hydroperoxides to water and alcohols, respectively. Plays a role in cell protection against oxidative stress by detoxifying peroxides. May represent an important antioxidant defense against cytotoxic peroxides, especially peroxynitrite, which can be formed by activated macrophages during infection.</text>
</comment>
<dbReference type="EMBL" id="CP045851">
    <property type="protein sequence ID" value="QGG94931.1"/>
    <property type="molecule type" value="Genomic_DNA"/>
</dbReference>
<dbReference type="InterPro" id="IPR013766">
    <property type="entry name" value="Thioredoxin_domain"/>
</dbReference>
<evidence type="ECO:0000256" key="8">
    <source>
        <dbReference type="ARBA" id="ARBA00060973"/>
    </source>
</evidence>
<evidence type="ECO:0000259" key="15">
    <source>
        <dbReference type="PROSITE" id="PS51352"/>
    </source>
</evidence>